<proteinExistence type="predicted"/>
<dbReference type="PANTHER" id="PTHR33112:SF16">
    <property type="entry name" value="HETEROKARYON INCOMPATIBILITY DOMAIN-CONTAINING PROTEIN"/>
    <property type="match status" value="1"/>
</dbReference>
<dbReference type="Proteomes" id="UP000800200">
    <property type="component" value="Unassembled WGS sequence"/>
</dbReference>
<organism evidence="2 3">
    <name type="scientific">Zopfia rhizophila CBS 207.26</name>
    <dbReference type="NCBI Taxonomy" id="1314779"/>
    <lineage>
        <taxon>Eukaryota</taxon>
        <taxon>Fungi</taxon>
        <taxon>Dikarya</taxon>
        <taxon>Ascomycota</taxon>
        <taxon>Pezizomycotina</taxon>
        <taxon>Dothideomycetes</taxon>
        <taxon>Dothideomycetes incertae sedis</taxon>
        <taxon>Zopfiaceae</taxon>
        <taxon>Zopfia</taxon>
    </lineage>
</organism>
<dbReference type="InterPro" id="IPR010730">
    <property type="entry name" value="HET"/>
</dbReference>
<accession>A0A6A6EXK3</accession>
<dbReference type="PANTHER" id="PTHR33112">
    <property type="entry name" value="DOMAIN PROTEIN, PUTATIVE-RELATED"/>
    <property type="match status" value="1"/>
</dbReference>
<dbReference type="Pfam" id="PF06985">
    <property type="entry name" value="HET"/>
    <property type="match status" value="1"/>
</dbReference>
<reference evidence="2" key="1">
    <citation type="journal article" date="2020" name="Stud. Mycol.">
        <title>101 Dothideomycetes genomes: a test case for predicting lifestyles and emergence of pathogens.</title>
        <authorList>
            <person name="Haridas S."/>
            <person name="Albert R."/>
            <person name="Binder M."/>
            <person name="Bloem J."/>
            <person name="Labutti K."/>
            <person name="Salamov A."/>
            <person name="Andreopoulos B."/>
            <person name="Baker S."/>
            <person name="Barry K."/>
            <person name="Bills G."/>
            <person name="Bluhm B."/>
            <person name="Cannon C."/>
            <person name="Castanera R."/>
            <person name="Culley D."/>
            <person name="Daum C."/>
            <person name="Ezra D."/>
            <person name="Gonzalez J."/>
            <person name="Henrissat B."/>
            <person name="Kuo A."/>
            <person name="Liang C."/>
            <person name="Lipzen A."/>
            <person name="Lutzoni F."/>
            <person name="Magnuson J."/>
            <person name="Mondo S."/>
            <person name="Nolan M."/>
            <person name="Ohm R."/>
            <person name="Pangilinan J."/>
            <person name="Park H.-J."/>
            <person name="Ramirez L."/>
            <person name="Alfaro M."/>
            <person name="Sun H."/>
            <person name="Tritt A."/>
            <person name="Yoshinaga Y."/>
            <person name="Zwiers L.-H."/>
            <person name="Turgeon B."/>
            <person name="Goodwin S."/>
            <person name="Spatafora J."/>
            <person name="Crous P."/>
            <person name="Grigoriev I."/>
        </authorList>
    </citation>
    <scope>NUCLEOTIDE SEQUENCE</scope>
    <source>
        <strain evidence="2">CBS 207.26</strain>
    </source>
</reference>
<feature type="domain" description="Heterokaryon incompatibility" evidence="1">
    <location>
        <begin position="179"/>
        <end position="335"/>
    </location>
</feature>
<dbReference type="OrthoDB" id="3486565at2759"/>
<dbReference type="EMBL" id="ML994610">
    <property type="protein sequence ID" value="KAF2195673.1"/>
    <property type="molecule type" value="Genomic_DNA"/>
</dbReference>
<dbReference type="AlphaFoldDB" id="A0A6A6EXK3"/>
<name>A0A6A6EXK3_9PEZI</name>
<evidence type="ECO:0000313" key="2">
    <source>
        <dbReference type="EMBL" id="KAF2195673.1"/>
    </source>
</evidence>
<evidence type="ECO:0000313" key="3">
    <source>
        <dbReference type="Proteomes" id="UP000800200"/>
    </source>
</evidence>
<keyword evidence="3" id="KW-1185">Reference proteome</keyword>
<sequence>MSSCSVCRGLDPTDAELFEFYEGGLYYYGDFAPFLQSAAGCQSCSFLLSGLLHFFSQSELENDSTKSHRSQLSIRGGKKSLEIGVQGDFQPDWQIFELYVLPGSKDVPWKALKSRPHWHDIHHSARSHLPAWLDQCITTHAKCCQGLPGQLPTRVIDVGNVDGGFQQRLYVTKGEVERYICLSHCWGGSQPVCTTSSNIEEYQKSMAWHSLPKTFQEAIELARFLNVRYLWIDSLCIVQDDLKDWERESAAMASVYGRSYLTISAAAAADCSHGLYCFQNSRPIGPYPLKVSTVDGEEVNAYITAIPEHRAFEAHGGVHSGPQFPLLRRAWCFQEHILSPRVIQFGPHEIVWECKETLQCPCERIWHDYSRKSRFEKLLRTSIDKSRDVVETKRSLSEWTLGIVPIYSSMLLTHPSDRLVALSGVARVLKPFYKSDYLAGLWNIDLLDGLCWRVDPQFELPQARPKQYIAPSWSWAAVNCHVNWQAHTGFDRDIQAEVVHAHCKLKTADPFGAVSDGSLTVRGALIRRLWAYKDISGRRQYYVMGIGSEQRFDADFRIEADLPGTLGPETKQDCFLLRLVTSAATRKLKELRPQTSSINFRALVLTKRGSDFERIGYLDAIFDEDITDWFEGIDKSTITIV</sequence>
<evidence type="ECO:0000259" key="1">
    <source>
        <dbReference type="Pfam" id="PF06985"/>
    </source>
</evidence>
<gene>
    <name evidence="2" type="ORF">K469DRAFT_16223</name>
</gene>
<protein>
    <submittedName>
        <fullName evidence="2">HET-domain-containing protein</fullName>
    </submittedName>
</protein>